<keyword evidence="2" id="KW-0812">Transmembrane</keyword>
<accession>A0ABD1E2K7</accession>
<feature type="coiled-coil region" evidence="1">
    <location>
        <begin position="59"/>
        <end position="93"/>
    </location>
</feature>
<gene>
    <name evidence="3" type="ORF">ABEB36_014615</name>
</gene>
<keyword evidence="4" id="KW-1185">Reference proteome</keyword>
<evidence type="ECO:0000313" key="4">
    <source>
        <dbReference type="Proteomes" id="UP001566132"/>
    </source>
</evidence>
<dbReference type="Proteomes" id="UP001566132">
    <property type="component" value="Unassembled WGS sequence"/>
</dbReference>
<reference evidence="3 4" key="1">
    <citation type="submission" date="2024-05" db="EMBL/GenBank/DDBJ databases">
        <title>Genetic variation in Jamaican populations of the coffee berry borer (Hypothenemus hampei).</title>
        <authorList>
            <person name="Errbii M."/>
            <person name="Myrie A."/>
        </authorList>
    </citation>
    <scope>NUCLEOTIDE SEQUENCE [LARGE SCALE GENOMIC DNA]</scope>
    <source>
        <strain evidence="3">JA-Hopewell-2020-01-JO</strain>
        <tissue evidence="3">Whole body</tissue>
    </source>
</reference>
<dbReference type="AlphaFoldDB" id="A0ABD1E2K7"/>
<evidence type="ECO:0000313" key="3">
    <source>
        <dbReference type="EMBL" id="KAL1488819.1"/>
    </source>
</evidence>
<proteinExistence type="predicted"/>
<feature type="transmembrane region" description="Helical" evidence="2">
    <location>
        <begin position="131"/>
        <end position="148"/>
    </location>
</feature>
<sequence length="152" mass="17386">MSLVKTEEINDAVIEKSKADTELVQCCDKHVLINPTISINNRNTVSYMDLLDLNSDIELQQMRILAGEQEKAIANLQQENLFLRTQVTKLNDLLEQLSTSLRNLGTRNDIRIKVENASNLTFKKWYSRPKVVLTGSAIAILFSIYLRYKIKS</sequence>
<evidence type="ECO:0000256" key="1">
    <source>
        <dbReference type="SAM" id="Coils"/>
    </source>
</evidence>
<keyword evidence="2" id="KW-0472">Membrane</keyword>
<protein>
    <submittedName>
        <fullName evidence="3">Uncharacterized protein</fullName>
    </submittedName>
</protein>
<keyword evidence="1" id="KW-0175">Coiled coil</keyword>
<dbReference type="EMBL" id="JBDJPC010000013">
    <property type="protein sequence ID" value="KAL1488819.1"/>
    <property type="molecule type" value="Genomic_DNA"/>
</dbReference>
<organism evidence="3 4">
    <name type="scientific">Hypothenemus hampei</name>
    <name type="common">Coffee berry borer</name>
    <dbReference type="NCBI Taxonomy" id="57062"/>
    <lineage>
        <taxon>Eukaryota</taxon>
        <taxon>Metazoa</taxon>
        <taxon>Ecdysozoa</taxon>
        <taxon>Arthropoda</taxon>
        <taxon>Hexapoda</taxon>
        <taxon>Insecta</taxon>
        <taxon>Pterygota</taxon>
        <taxon>Neoptera</taxon>
        <taxon>Endopterygota</taxon>
        <taxon>Coleoptera</taxon>
        <taxon>Polyphaga</taxon>
        <taxon>Cucujiformia</taxon>
        <taxon>Curculionidae</taxon>
        <taxon>Scolytinae</taxon>
        <taxon>Hypothenemus</taxon>
    </lineage>
</organism>
<name>A0ABD1E2K7_HYPHA</name>
<keyword evidence="2" id="KW-1133">Transmembrane helix</keyword>
<evidence type="ECO:0000256" key="2">
    <source>
        <dbReference type="SAM" id="Phobius"/>
    </source>
</evidence>
<comment type="caution">
    <text evidence="3">The sequence shown here is derived from an EMBL/GenBank/DDBJ whole genome shotgun (WGS) entry which is preliminary data.</text>
</comment>